<keyword evidence="4" id="KW-0406">Ion transport</keyword>
<evidence type="ECO:0000256" key="1">
    <source>
        <dbReference type="ARBA" id="ARBA00004370"/>
    </source>
</evidence>
<organism evidence="7">
    <name type="scientific">mine drainage metagenome</name>
    <dbReference type="NCBI Taxonomy" id="410659"/>
    <lineage>
        <taxon>unclassified sequences</taxon>
        <taxon>metagenomes</taxon>
        <taxon>ecological metagenomes</taxon>
    </lineage>
</organism>
<evidence type="ECO:0000256" key="6">
    <source>
        <dbReference type="ARBA" id="ARBA00023310"/>
    </source>
</evidence>
<evidence type="ECO:0000313" key="7">
    <source>
        <dbReference type="EMBL" id="OIQ88469.1"/>
    </source>
</evidence>
<accession>A0A1J5RK08</accession>
<dbReference type="InterPro" id="IPR000711">
    <property type="entry name" value="ATPase_OSCP/dsu"/>
</dbReference>
<dbReference type="PANTHER" id="PTHR11910">
    <property type="entry name" value="ATP SYNTHASE DELTA CHAIN"/>
    <property type="match status" value="1"/>
</dbReference>
<keyword evidence="2" id="KW-0813">Transport</keyword>
<reference evidence="7" key="1">
    <citation type="submission" date="2016-10" db="EMBL/GenBank/DDBJ databases">
        <title>Sequence of Gallionella enrichment culture.</title>
        <authorList>
            <person name="Poehlein A."/>
            <person name="Muehling M."/>
            <person name="Daniel R."/>
        </authorList>
    </citation>
    <scope>NUCLEOTIDE SEQUENCE</scope>
</reference>
<keyword evidence="6" id="KW-0066">ATP synthesis</keyword>
<dbReference type="SUPFAM" id="SSF47928">
    <property type="entry name" value="N-terminal domain of the delta subunit of the F1F0-ATP synthase"/>
    <property type="match status" value="1"/>
</dbReference>
<comment type="caution">
    <text evidence="7">The sequence shown here is derived from an EMBL/GenBank/DDBJ whole genome shotgun (WGS) entry which is preliminary data.</text>
</comment>
<gene>
    <name evidence="7" type="primary">atpH_12</name>
    <name evidence="7" type="ORF">GALL_296510</name>
</gene>
<dbReference type="GO" id="GO:0016020">
    <property type="term" value="C:membrane"/>
    <property type="evidence" value="ECO:0007669"/>
    <property type="project" value="UniProtKB-SubCell"/>
</dbReference>
<name>A0A1J5RK08_9ZZZZ</name>
<keyword evidence="3" id="KW-0375">Hydrogen ion transport</keyword>
<dbReference type="HAMAP" id="MF_01416">
    <property type="entry name" value="ATP_synth_delta_bact"/>
    <property type="match status" value="1"/>
</dbReference>
<dbReference type="AlphaFoldDB" id="A0A1J5RK08"/>
<comment type="subcellular location">
    <subcellularLocation>
        <location evidence="1">Membrane</location>
    </subcellularLocation>
</comment>
<sequence length="181" mass="19445">MAELATVARPYAEAIFQAVQGPATQAPLDRVAAELDALALLARDPQVRSLSGDPQLAAARVGELLLSALPQQPCDAVRNLLQVVLENHRLAALPAVAAQFHLLKDEAQQCAEVVIESAFELAPAQIDELLPALERKFGRKLYARVELDPALIGGVRVRVGDEVLDTSVRARLDAMRSTLTA</sequence>
<dbReference type="GO" id="GO:0046933">
    <property type="term" value="F:proton-transporting ATP synthase activity, rotational mechanism"/>
    <property type="evidence" value="ECO:0007669"/>
    <property type="project" value="InterPro"/>
</dbReference>
<evidence type="ECO:0000256" key="3">
    <source>
        <dbReference type="ARBA" id="ARBA00022781"/>
    </source>
</evidence>
<dbReference type="Pfam" id="PF00213">
    <property type="entry name" value="OSCP"/>
    <property type="match status" value="1"/>
</dbReference>
<dbReference type="NCBIfam" id="NF004402">
    <property type="entry name" value="PRK05758.2-2"/>
    <property type="match status" value="1"/>
</dbReference>
<dbReference type="Gene3D" id="1.10.520.20">
    <property type="entry name" value="N-terminal domain of the delta subunit of the F1F0-ATP synthase"/>
    <property type="match status" value="1"/>
</dbReference>
<dbReference type="NCBIfam" id="TIGR01145">
    <property type="entry name" value="ATP_synt_delta"/>
    <property type="match status" value="1"/>
</dbReference>
<evidence type="ECO:0000256" key="4">
    <source>
        <dbReference type="ARBA" id="ARBA00023065"/>
    </source>
</evidence>
<proteinExistence type="inferred from homology"/>
<keyword evidence="5" id="KW-0472">Membrane</keyword>
<evidence type="ECO:0000256" key="2">
    <source>
        <dbReference type="ARBA" id="ARBA00022448"/>
    </source>
</evidence>
<dbReference type="InterPro" id="IPR026015">
    <property type="entry name" value="ATP_synth_OSCP/delta_N_sf"/>
</dbReference>
<protein>
    <submittedName>
        <fullName evidence="7">ATP synthase subunit delta</fullName>
    </submittedName>
</protein>
<dbReference type="EMBL" id="MLJW01000371">
    <property type="protein sequence ID" value="OIQ88469.1"/>
    <property type="molecule type" value="Genomic_DNA"/>
</dbReference>
<evidence type="ECO:0000256" key="5">
    <source>
        <dbReference type="ARBA" id="ARBA00023136"/>
    </source>
</evidence>
<dbReference type="PRINTS" id="PR00125">
    <property type="entry name" value="ATPASEDELTA"/>
</dbReference>